<dbReference type="STRING" id="1149755.A0A2J6RGN2"/>
<evidence type="ECO:0000256" key="1">
    <source>
        <dbReference type="SAM" id="SignalP"/>
    </source>
</evidence>
<proteinExistence type="predicted"/>
<reference evidence="3 4" key="1">
    <citation type="submission" date="2016-04" db="EMBL/GenBank/DDBJ databases">
        <title>A degradative enzymes factory behind the ericoid mycorrhizal symbiosis.</title>
        <authorList>
            <consortium name="DOE Joint Genome Institute"/>
            <person name="Martino E."/>
            <person name="Morin E."/>
            <person name="Grelet G."/>
            <person name="Kuo A."/>
            <person name="Kohler A."/>
            <person name="Daghino S."/>
            <person name="Barry K."/>
            <person name="Choi C."/>
            <person name="Cichocki N."/>
            <person name="Clum A."/>
            <person name="Copeland A."/>
            <person name="Hainaut M."/>
            <person name="Haridas S."/>
            <person name="Labutti K."/>
            <person name="Lindquist E."/>
            <person name="Lipzen A."/>
            <person name="Khouja H.-R."/>
            <person name="Murat C."/>
            <person name="Ohm R."/>
            <person name="Olson A."/>
            <person name="Spatafora J."/>
            <person name="Veneault-Fourrey C."/>
            <person name="Henrissat B."/>
            <person name="Grigoriev I."/>
            <person name="Martin F."/>
            <person name="Perotto S."/>
        </authorList>
    </citation>
    <scope>NUCLEOTIDE SEQUENCE [LARGE SCALE GENOMIC DNA]</scope>
    <source>
        <strain evidence="3 4">F</strain>
    </source>
</reference>
<protein>
    <recommendedName>
        <fullName evidence="2">DUF1996 domain-containing protein</fullName>
    </recommendedName>
</protein>
<accession>A0A2J6RGN2</accession>
<dbReference type="InterPro" id="IPR018535">
    <property type="entry name" value="DUF1996"/>
</dbReference>
<dbReference type="AlphaFoldDB" id="A0A2J6RGN2"/>
<dbReference type="EMBL" id="KZ613949">
    <property type="protein sequence ID" value="PMD37660.1"/>
    <property type="molecule type" value="Genomic_DNA"/>
</dbReference>
<dbReference type="PANTHER" id="PTHR43662">
    <property type="match status" value="1"/>
</dbReference>
<keyword evidence="4" id="KW-1185">Reference proteome</keyword>
<feature type="signal peptide" evidence="1">
    <location>
        <begin position="1"/>
        <end position="22"/>
    </location>
</feature>
<dbReference type="Pfam" id="PF09362">
    <property type="entry name" value="DUF1996"/>
    <property type="match status" value="1"/>
</dbReference>
<dbReference type="Proteomes" id="UP000235786">
    <property type="component" value="Unassembled WGS sequence"/>
</dbReference>
<evidence type="ECO:0000313" key="4">
    <source>
        <dbReference type="Proteomes" id="UP000235786"/>
    </source>
</evidence>
<evidence type="ECO:0000259" key="2">
    <source>
        <dbReference type="Pfam" id="PF09362"/>
    </source>
</evidence>
<name>A0A2J6RGN2_HYAVF</name>
<dbReference type="OrthoDB" id="74764at2759"/>
<keyword evidence="1" id="KW-0732">Signal</keyword>
<dbReference type="PANTHER" id="PTHR43662:SF3">
    <property type="entry name" value="DOMAIN PROTEIN, PUTATIVE (AFU_ORTHOLOGUE AFUA_6G11970)-RELATED"/>
    <property type="match status" value="1"/>
</dbReference>
<feature type="domain" description="DUF1996" evidence="2">
    <location>
        <begin position="38"/>
        <end position="269"/>
    </location>
</feature>
<evidence type="ECO:0000313" key="3">
    <source>
        <dbReference type="EMBL" id="PMD37660.1"/>
    </source>
</evidence>
<gene>
    <name evidence="3" type="ORF">L207DRAFT_432902</name>
</gene>
<feature type="chain" id="PRO_5014327146" description="DUF1996 domain-containing protein" evidence="1">
    <location>
        <begin position="23"/>
        <end position="349"/>
    </location>
</feature>
<organism evidence="3 4">
    <name type="scientific">Hyaloscypha variabilis (strain UAMH 11265 / GT02V1 / F)</name>
    <name type="common">Meliniomyces variabilis</name>
    <dbReference type="NCBI Taxonomy" id="1149755"/>
    <lineage>
        <taxon>Eukaryota</taxon>
        <taxon>Fungi</taxon>
        <taxon>Dikarya</taxon>
        <taxon>Ascomycota</taxon>
        <taxon>Pezizomycotina</taxon>
        <taxon>Leotiomycetes</taxon>
        <taxon>Helotiales</taxon>
        <taxon>Hyaloscyphaceae</taxon>
        <taxon>Hyaloscypha</taxon>
        <taxon>Hyaloscypha variabilis</taxon>
    </lineage>
</organism>
<sequence>MPSYLPTLLAALALPVVQLVHGQLFTVNCQPLTIQRADPIIFPGVISPHVHAVIGGTAFQQTMSTTTAPDATDTTCDKKLDKSNYWQPQLYHLRNDGWFDLVTFQGSAVYYLNRACDYAPGLTTCPTNFNSTAPPAGLRMVVGSPTLRTFNASSFSQLAIQHVCLRENDSPNFNSLPPMACLRLRSETFFPSCWDGVNLDSSDHSSHMAFPAFGDYNGGVCPQSHPVAIYSVFYEFYYDTSPFTDYQNLVYAMGDPTGYGLHGDFLNGWSDQNALAQAVNTCQGPEGAYATTCSVNVCPLPSSSSSKPHVPIVPAPAENVGLTGPIAALPGNNPITGTFVKARSSKFRT</sequence>